<sequence length="1074" mass="119294">VFGSPRSLSPTTSSKGLYEDSMRDARRAAGYRSSKDSRRRSNSPVWQDVRNTAREVMSSDSGSIHRISSGRRDCQMNNMPSQGSGLDFSTIIPTDHSVEVSPQGSRRKRGGSRAHTLQGLPSDGPGARRNSFGTASNDSAELLATGSLCLSRSIGSRGSSKELEGERFHLRDVWRESSNVLLTSTKNWRSVPSPQTIPHKQHHFGLKLSRGLGLRLLHPASRLRLLWELLTTLLVIYDIAVVPMQPFEWPPESFTNATDWVSRAFWTVDVAASFLTGVYINLELELRFWEVARHYAKGWMAFDVVIVISEWIPVFIMPSVGEPSGTGRVLDHVRLLRFVRTFRLLKLEMVFEHFGSVFNSSMAWRTNHVVRMFLYFVVGVHMVACGWFWVGSRSGDGWVVREIEERAGVDYQYLTSVRWTLAQMHGASEVEPSSTSESMYAIVALLLGLGSLCLLISSANSGMIKLQKKRSSVSRQRLLMRSYLRKNHISRELSLAITKCFDVHVTLRSRESKAEEVKEAMAFLPQNLQMDIQEEARRPIVIAYSFFGDLDGWNPRILRQLCHECCSEKAVRPVEVVFAAGDACTSMYFVVAGEFRYERLCQKSGRKLGREGRQISSNSPKSSSPRLVGATDTLSDSGSSDTEEGDDFREEYDMNRGCWVSEAVIWVTAWEHRGEFTSSAGGALLVLEAAKFAKMLSQHHASACAYASRYGRKFVEQLNEFPEGSWSDVVDNIHISKDDIFAEEEQAARTDDIADEEQATFERRVTTGRTISNANQHYIFISHHKAGGGTEATLMQEALERIIDNESENPGHHMVAPVFLDSEDLSDLNDLKSHVRNTMNLVLLLTEEVLKRPWVLVEIVTAYQAGVHIVPVEIYKRDDKSPFKYPDDKFYKKLNNGELLTEAENDLIRDEGISVDDLEKALRHVFKKIAVPFSPHKSQGVREAELTDILRRCTGSAQRSSFGHGAALELPGAANNLVGILPSGGPGGPLGAAPDAPQFGRQGSPPTPVQPPPTPVFGSASSLQQAAEAQARSPGQRSAADGRHALATVGEKPLSPLSGDMASPNSPREPRELS</sequence>
<dbReference type="Gene3D" id="2.60.120.10">
    <property type="entry name" value="Jelly Rolls"/>
    <property type="match status" value="1"/>
</dbReference>
<feature type="compositionally biased region" description="Polar residues" evidence="5">
    <location>
        <begin position="1"/>
        <end position="15"/>
    </location>
</feature>
<dbReference type="Gene3D" id="1.10.287.70">
    <property type="match status" value="1"/>
</dbReference>
<evidence type="ECO:0000256" key="6">
    <source>
        <dbReference type="SAM" id="Phobius"/>
    </source>
</evidence>
<gene>
    <name evidence="8" type="ORF">PCOR1329_LOCUS8017</name>
</gene>
<dbReference type="InterPro" id="IPR035897">
    <property type="entry name" value="Toll_tir_struct_dom_sf"/>
</dbReference>
<protein>
    <recommendedName>
        <fullName evidence="7">Ion transport domain-containing protein</fullName>
    </recommendedName>
</protein>
<dbReference type="InterPro" id="IPR014710">
    <property type="entry name" value="RmlC-like_jellyroll"/>
</dbReference>
<keyword evidence="3 6" id="KW-1133">Transmembrane helix</keyword>
<dbReference type="SUPFAM" id="SSF52200">
    <property type="entry name" value="Toll/Interleukin receptor TIR domain"/>
    <property type="match status" value="1"/>
</dbReference>
<evidence type="ECO:0000256" key="5">
    <source>
        <dbReference type="SAM" id="MobiDB-lite"/>
    </source>
</evidence>
<dbReference type="Pfam" id="PF00520">
    <property type="entry name" value="Ion_trans"/>
    <property type="match status" value="1"/>
</dbReference>
<feature type="region of interest" description="Disordered" evidence="5">
    <location>
        <begin position="1"/>
        <end position="134"/>
    </location>
</feature>
<feature type="transmembrane region" description="Helical" evidence="6">
    <location>
        <begin position="439"/>
        <end position="460"/>
    </location>
</feature>
<feature type="region of interest" description="Disordered" evidence="5">
    <location>
        <begin position="611"/>
        <end position="648"/>
    </location>
</feature>
<dbReference type="EMBL" id="CAUYUJ010002193">
    <property type="protein sequence ID" value="CAK0799623.1"/>
    <property type="molecule type" value="Genomic_DNA"/>
</dbReference>
<dbReference type="SUPFAM" id="SSF81324">
    <property type="entry name" value="Voltage-gated potassium channels"/>
    <property type="match status" value="1"/>
</dbReference>
<evidence type="ECO:0000256" key="4">
    <source>
        <dbReference type="ARBA" id="ARBA00023136"/>
    </source>
</evidence>
<reference evidence="8" key="1">
    <citation type="submission" date="2023-10" db="EMBL/GenBank/DDBJ databases">
        <authorList>
            <person name="Chen Y."/>
            <person name="Shah S."/>
            <person name="Dougan E. K."/>
            <person name="Thang M."/>
            <person name="Chan C."/>
        </authorList>
    </citation>
    <scope>NUCLEOTIDE SEQUENCE [LARGE SCALE GENOMIC DNA]</scope>
</reference>
<feature type="compositionally biased region" description="Basic and acidic residues" evidence="5">
    <location>
        <begin position="17"/>
        <end position="27"/>
    </location>
</feature>
<evidence type="ECO:0000313" key="8">
    <source>
        <dbReference type="EMBL" id="CAK0799623.1"/>
    </source>
</evidence>
<feature type="compositionally biased region" description="Low complexity" evidence="5">
    <location>
        <begin position="58"/>
        <end position="67"/>
    </location>
</feature>
<name>A0ABN9Q1U9_9DINO</name>
<feature type="compositionally biased region" description="Low complexity" evidence="5">
    <location>
        <begin position="1019"/>
        <end position="1031"/>
    </location>
</feature>
<dbReference type="InterPro" id="IPR018490">
    <property type="entry name" value="cNMP-bd_dom_sf"/>
</dbReference>
<keyword evidence="4 6" id="KW-0472">Membrane</keyword>
<keyword evidence="2 6" id="KW-0812">Transmembrane</keyword>
<feature type="compositionally biased region" description="Polar residues" evidence="5">
    <location>
        <begin position="75"/>
        <end position="84"/>
    </location>
</feature>
<dbReference type="SUPFAM" id="SSF51206">
    <property type="entry name" value="cAMP-binding domain-like"/>
    <property type="match status" value="1"/>
</dbReference>
<evidence type="ECO:0000259" key="7">
    <source>
        <dbReference type="Pfam" id="PF00520"/>
    </source>
</evidence>
<feature type="compositionally biased region" description="Low complexity" evidence="5">
    <location>
        <begin position="616"/>
        <end position="640"/>
    </location>
</feature>
<feature type="region of interest" description="Disordered" evidence="5">
    <location>
        <begin position="985"/>
        <end position="1074"/>
    </location>
</feature>
<feature type="transmembrane region" description="Helical" evidence="6">
    <location>
        <begin position="372"/>
        <end position="390"/>
    </location>
</feature>
<dbReference type="PANTHER" id="PTHR10217">
    <property type="entry name" value="VOLTAGE AND LIGAND GATED POTASSIUM CHANNEL"/>
    <property type="match status" value="1"/>
</dbReference>
<feature type="domain" description="Ion transport" evidence="7">
    <location>
        <begin position="226"/>
        <end position="461"/>
    </location>
</feature>
<evidence type="ECO:0000313" key="9">
    <source>
        <dbReference type="Proteomes" id="UP001189429"/>
    </source>
</evidence>
<feature type="compositionally biased region" description="Pro residues" evidence="5">
    <location>
        <begin position="1005"/>
        <end position="1015"/>
    </location>
</feature>
<proteinExistence type="predicted"/>
<feature type="non-terminal residue" evidence="8">
    <location>
        <position position="1"/>
    </location>
</feature>
<comment type="subcellular location">
    <subcellularLocation>
        <location evidence="1">Membrane</location>
        <topology evidence="1">Multi-pass membrane protein</topology>
    </subcellularLocation>
</comment>
<keyword evidence="9" id="KW-1185">Reference proteome</keyword>
<evidence type="ECO:0000256" key="1">
    <source>
        <dbReference type="ARBA" id="ARBA00004141"/>
    </source>
</evidence>
<dbReference type="Proteomes" id="UP001189429">
    <property type="component" value="Unassembled WGS sequence"/>
</dbReference>
<dbReference type="Gene3D" id="3.40.50.10140">
    <property type="entry name" value="Toll/interleukin-1 receptor homology (TIR) domain"/>
    <property type="match status" value="1"/>
</dbReference>
<dbReference type="PANTHER" id="PTHR10217:SF435">
    <property type="entry name" value="POTASSIUM VOLTAGE-GATED CHANNEL PROTEIN EAG"/>
    <property type="match status" value="1"/>
</dbReference>
<evidence type="ECO:0000256" key="3">
    <source>
        <dbReference type="ARBA" id="ARBA00022989"/>
    </source>
</evidence>
<accession>A0ABN9Q1U9</accession>
<dbReference type="InterPro" id="IPR050818">
    <property type="entry name" value="KCNH_animal-type"/>
</dbReference>
<evidence type="ECO:0000256" key="2">
    <source>
        <dbReference type="ARBA" id="ARBA00022692"/>
    </source>
</evidence>
<dbReference type="InterPro" id="IPR005821">
    <property type="entry name" value="Ion_trans_dom"/>
</dbReference>
<comment type="caution">
    <text evidence="8">The sequence shown here is derived from an EMBL/GenBank/DDBJ whole genome shotgun (WGS) entry which is preliminary data.</text>
</comment>
<feature type="transmembrane region" description="Helical" evidence="6">
    <location>
        <begin position="225"/>
        <end position="244"/>
    </location>
</feature>
<organism evidence="8 9">
    <name type="scientific">Prorocentrum cordatum</name>
    <dbReference type="NCBI Taxonomy" id="2364126"/>
    <lineage>
        <taxon>Eukaryota</taxon>
        <taxon>Sar</taxon>
        <taxon>Alveolata</taxon>
        <taxon>Dinophyceae</taxon>
        <taxon>Prorocentrales</taxon>
        <taxon>Prorocentraceae</taxon>
        <taxon>Prorocentrum</taxon>
    </lineage>
</organism>
<feature type="transmembrane region" description="Helical" evidence="6">
    <location>
        <begin position="264"/>
        <end position="282"/>
    </location>
</feature>